<dbReference type="InParanoid" id="G0MWW8"/>
<dbReference type="InterPro" id="IPR009667">
    <property type="entry name" value="DUF1258"/>
</dbReference>
<protein>
    <submittedName>
        <fullName evidence="2">Uncharacterized protein</fullName>
    </submittedName>
</protein>
<dbReference type="AlphaFoldDB" id="G0MWW8"/>
<dbReference type="OrthoDB" id="5869659at2759"/>
<gene>
    <name evidence="2" type="ORF">CAEBREN_13406</name>
</gene>
<dbReference type="EMBL" id="GL379817">
    <property type="protein sequence ID" value="EGT46336.1"/>
    <property type="molecule type" value="Genomic_DNA"/>
</dbReference>
<feature type="region of interest" description="Disordered" evidence="1">
    <location>
        <begin position="548"/>
        <end position="594"/>
    </location>
</feature>
<dbReference type="PANTHER" id="PTHR22921">
    <property type="entry name" value="PROTEIN CBG20088-RELATED"/>
    <property type="match status" value="1"/>
</dbReference>
<dbReference type="Pfam" id="PF06869">
    <property type="entry name" value="DUF1258"/>
    <property type="match status" value="1"/>
</dbReference>
<proteinExistence type="predicted"/>
<name>G0MWW8_CAEBE</name>
<feature type="compositionally biased region" description="Basic and acidic residues" evidence="1">
    <location>
        <begin position="464"/>
        <end position="474"/>
    </location>
</feature>
<dbReference type="Proteomes" id="UP000008068">
    <property type="component" value="Unassembled WGS sequence"/>
</dbReference>
<sequence>MKYLRFGGFDQLEYVVCNYIDDILDIRRKLKRGENTQHNLNGDYLKKLWTKEDDEHLNISLIEAVSANRRTIRKSDVFENDYELFRKLCDDVTVPSEFEVSRLSNGSEILNYFRMKVGLAAFVNPTLKSEARVIIVAMMMVINQMYSDISTDDSFLTLLTESARWFLKTSSRSYMTTKVHELLAHLPEVVKKFGNVAPLSTFAYEHFYKYCLKNYNPQKTKGFSESAISRVILNSAIRKELENRMKNSPSSSIIQFVKLTPQLKPFELSWKQRIYMLDSDDKTKEVKEMEHFATIITQLGKLKSRYGNPRSSNDVFFAEAQSGLHACFRFISAAVDSNGVRLYGERIAAIDSSRQFHLLQRDVRKMNRPAHAHGYNVLKEARQYAGLVHGRVCGERELIDVSKLRGLGAYLKEGEGFYYLQRTMIKNRSTKVAPRRKTVVKTTNDEPKEEYNSRTPGTSGSMTKGEERLLERQLKRTRNNTKGDSISEASKSFEKRCSKRTTKKEIEDDDIPCPATQNQEDSDNESEEDVRRILLKKCKKHNQKFVYEEPESDDEVVKSPLCNSDEEPDYATMKGLSSGKLSKPGKANIYGDEDESDFYQSNASFSELKSRKANSDENYRKLGETETLESSGQEKRKERRINSSEQNIWNASNLMRNACYDSGTLLTKEQCEKNLSAALKSKKKVNFYEVLKLSRREGIKGTPLEDVVNSLSLTIFMMGRKHKEEKPVEYKRRPVSQFDLSKAILADKEVNLPGGKRLLMTSLLSPDLCSMFFGKTAAEKSGSLHFGTAVLMAGFDLSDDSITSLLNTIKTTTNNYLGKMRGQHKKEAAVLKEKLESYIEENEGFRSSEIPLHEEKRR</sequence>
<keyword evidence="3" id="KW-1185">Reference proteome</keyword>
<evidence type="ECO:0000313" key="2">
    <source>
        <dbReference type="EMBL" id="EGT46336.1"/>
    </source>
</evidence>
<dbReference type="PANTHER" id="PTHR22921:SF27">
    <property type="entry name" value="C2H2-TYPE DOMAIN-CONTAINING PROTEIN-RELATED"/>
    <property type="match status" value="1"/>
</dbReference>
<feature type="region of interest" description="Disordered" evidence="1">
    <location>
        <begin position="431"/>
        <end position="528"/>
    </location>
</feature>
<evidence type="ECO:0000313" key="3">
    <source>
        <dbReference type="Proteomes" id="UP000008068"/>
    </source>
</evidence>
<feature type="compositionally biased region" description="Basic and acidic residues" evidence="1">
    <location>
        <begin position="632"/>
        <end position="642"/>
    </location>
</feature>
<feature type="region of interest" description="Disordered" evidence="1">
    <location>
        <begin position="609"/>
        <end position="644"/>
    </location>
</feature>
<dbReference type="HOGENOM" id="CLU_333240_0_0_1"/>
<feature type="compositionally biased region" description="Basic and acidic residues" evidence="1">
    <location>
        <begin position="443"/>
        <end position="452"/>
    </location>
</feature>
<dbReference type="eggNOG" id="ENOG502TJHW">
    <property type="taxonomic scope" value="Eukaryota"/>
</dbReference>
<evidence type="ECO:0000256" key="1">
    <source>
        <dbReference type="SAM" id="MobiDB-lite"/>
    </source>
</evidence>
<organism evidence="3">
    <name type="scientific">Caenorhabditis brenneri</name>
    <name type="common">Nematode worm</name>
    <dbReference type="NCBI Taxonomy" id="135651"/>
    <lineage>
        <taxon>Eukaryota</taxon>
        <taxon>Metazoa</taxon>
        <taxon>Ecdysozoa</taxon>
        <taxon>Nematoda</taxon>
        <taxon>Chromadorea</taxon>
        <taxon>Rhabditida</taxon>
        <taxon>Rhabditina</taxon>
        <taxon>Rhabditomorpha</taxon>
        <taxon>Rhabditoidea</taxon>
        <taxon>Rhabditidae</taxon>
        <taxon>Peloderinae</taxon>
        <taxon>Caenorhabditis</taxon>
    </lineage>
</organism>
<feature type="compositionally biased region" description="Polar residues" evidence="1">
    <location>
        <begin position="453"/>
        <end position="462"/>
    </location>
</feature>
<feature type="compositionally biased region" description="Polar residues" evidence="1">
    <location>
        <begin position="480"/>
        <end position="490"/>
    </location>
</feature>
<reference evidence="3" key="1">
    <citation type="submission" date="2011-07" db="EMBL/GenBank/DDBJ databases">
        <authorList>
            <consortium name="Caenorhabditis brenneri Sequencing and Analysis Consortium"/>
            <person name="Wilson R.K."/>
        </authorList>
    </citation>
    <scope>NUCLEOTIDE SEQUENCE [LARGE SCALE GENOMIC DNA]</scope>
    <source>
        <strain evidence="3">PB2801</strain>
    </source>
</reference>
<feature type="compositionally biased region" description="Basic and acidic residues" evidence="1">
    <location>
        <begin position="609"/>
        <end position="624"/>
    </location>
</feature>
<accession>G0MWW8</accession>